<evidence type="ECO:0000313" key="3">
    <source>
        <dbReference type="EMBL" id="KAJ8898565.1"/>
    </source>
</evidence>
<organism evidence="3 4">
    <name type="scientific">Dryococelus australis</name>
    <dbReference type="NCBI Taxonomy" id="614101"/>
    <lineage>
        <taxon>Eukaryota</taxon>
        <taxon>Metazoa</taxon>
        <taxon>Ecdysozoa</taxon>
        <taxon>Arthropoda</taxon>
        <taxon>Hexapoda</taxon>
        <taxon>Insecta</taxon>
        <taxon>Pterygota</taxon>
        <taxon>Neoptera</taxon>
        <taxon>Polyneoptera</taxon>
        <taxon>Phasmatodea</taxon>
        <taxon>Verophasmatodea</taxon>
        <taxon>Anareolatae</taxon>
        <taxon>Phasmatidae</taxon>
        <taxon>Eurycanthinae</taxon>
        <taxon>Dryococelus</taxon>
    </lineage>
</organism>
<proteinExistence type="predicted"/>
<dbReference type="InterPro" id="IPR009003">
    <property type="entry name" value="Peptidase_S1_PA"/>
</dbReference>
<gene>
    <name evidence="3" type="ORF">PR048_003925</name>
</gene>
<name>A0ABQ9IPG0_9NEOP</name>
<keyword evidence="1" id="KW-1015">Disulfide bond</keyword>
<keyword evidence="4" id="KW-1185">Reference proteome</keyword>
<dbReference type="InterPro" id="IPR043504">
    <property type="entry name" value="Peptidase_S1_PA_chymotrypsin"/>
</dbReference>
<dbReference type="EMBL" id="JARBHB010000001">
    <property type="protein sequence ID" value="KAJ8898565.1"/>
    <property type="molecule type" value="Genomic_DNA"/>
</dbReference>
<protein>
    <recommendedName>
        <fullName evidence="2">Peptidase S1 domain-containing protein</fullName>
    </recommendedName>
</protein>
<dbReference type="InterPro" id="IPR018114">
    <property type="entry name" value="TRYPSIN_HIS"/>
</dbReference>
<dbReference type="Proteomes" id="UP001159363">
    <property type="component" value="Chromosome 1"/>
</dbReference>
<dbReference type="PROSITE" id="PS00134">
    <property type="entry name" value="TRYPSIN_HIS"/>
    <property type="match status" value="1"/>
</dbReference>
<dbReference type="SUPFAM" id="SSF50494">
    <property type="entry name" value="Trypsin-like serine proteases"/>
    <property type="match status" value="1"/>
</dbReference>
<accession>A0ABQ9IPG0</accession>
<dbReference type="Gene3D" id="2.40.10.10">
    <property type="entry name" value="Trypsin-like serine proteases"/>
    <property type="match status" value="1"/>
</dbReference>
<reference evidence="3 4" key="1">
    <citation type="submission" date="2023-02" db="EMBL/GenBank/DDBJ databases">
        <title>LHISI_Scaffold_Assembly.</title>
        <authorList>
            <person name="Stuart O.P."/>
            <person name="Cleave R."/>
            <person name="Magrath M.J.L."/>
            <person name="Mikheyev A.S."/>
        </authorList>
    </citation>
    <scope>NUCLEOTIDE SEQUENCE [LARGE SCALE GENOMIC DNA]</scope>
    <source>
        <strain evidence="3">Daus_M_001</strain>
        <tissue evidence="3">Leg muscle</tissue>
    </source>
</reference>
<feature type="domain" description="Peptidase S1" evidence="2">
    <location>
        <begin position="44"/>
        <end position="110"/>
    </location>
</feature>
<dbReference type="Pfam" id="PF00089">
    <property type="entry name" value="Trypsin"/>
    <property type="match status" value="1"/>
</dbReference>
<dbReference type="InterPro" id="IPR001254">
    <property type="entry name" value="Trypsin_dom"/>
</dbReference>
<evidence type="ECO:0000313" key="4">
    <source>
        <dbReference type="Proteomes" id="UP001159363"/>
    </source>
</evidence>
<sequence length="167" mass="18517">MYEESYTESKVVSFLVSRGVLVADPVYVPVCGTRNPDGKTFVSNGVEAKVGEFPWVVGIYRRSTKTSQMSQICGGSLISLRLVVSAAHCFWDDRTKSQLPKESFKMAIGKYYRDWNVTEDELQLRDVSVLGKPTTNISGWPYLLILVGQNVLGGISDNTIQSLSPPF</sequence>
<dbReference type="PANTHER" id="PTHR24252">
    <property type="entry name" value="ACROSIN-RELATED"/>
    <property type="match status" value="1"/>
</dbReference>
<evidence type="ECO:0000259" key="2">
    <source>
        <dbReference type="Pfam" id="PF00089"/>
    </source>
</evidence>
<dbReference type="PANTHER" id="PTHR24252:SF7">
    <property type="entry name" value="HYALIN"/>
    <property type="match status" value="1"/>
</dbReference>
<evidence type="ECO:0000256" key="1">
    <source>
        <dbReference type="ARBA" id="ARBA00023157"/>
    </source>
</evidence>
<comment type="caution">
    <text evidence="3">The sequence shown here is derived from an EMBL/GenBank/DDBJ whole genome shotgun (WGS) entry which is preliminary data.</text>
</comment>